<dbReference type="EMBL" id="JAHYIQ010000007">
    <property type="protein sequence ID" value="KAK1130242.1"/>
    <property type="molecule type" value="Genomic_DNA"/>
</dbReference>
<protein>
    <submittedName>
        <fullName evidence="1">Uncharacterized protein</fullName>
    </submittedName>
</protein>
<gene>
    <name evidence="1" type="ORF">K0M31_018381</name>
</gene>
<accession>A0AA40G3C6</accession>
<name>A0AA40G3C6_9HYME</name>
<reference evidence="1" key="1">
    <citation type="submission" date="2021-10" db="EMBL/GenBank/DDBJ databases">
        <title>Melipona bicolor Genome sequencing and assembly.</title>
        <authorList>
            <person name="Araujo N.S."/>
            <person name="Arias M.C."/>
        </authorList>
    </citation>
    <scope>NUCLEOTIDE SEQUENCE</scope>
    <source>
        <strain evidence="1">USP_2M_L1-L4_2017</strain>
        <tissue evidence="1">Whole body</tissue>
    </source>
</reference>
<evidence type="ECO:0000313" key="2">
    <source>
        <dbReference type="Proteomes" id="UP001177670"/>
    </source>
</evidence>
<keyword evidence="2" id="KW-1185">Reference proteome</keyword>
<proteinExistence type="predicted"/>
<dbReference type="AlphaFoldDB" id="A0AA40G3C6"/>
<sequence length="76" mass="8876">MAKRSTSRLKKEALSRKKYHPKVLRLFLGCKDSLECRDVTTINEQFDEFSWKVVFVFGIRVNAQEDKASPGNQDRK</sequence>
<dbReference type="Proteomes" id="UP001177670">
    <property type="component" value="Unassembled WGS sequence"/>
</dbReference>
<evidence type="ECO:0000313" key="1">
    <source>
        <dbReference type="EMBL" id="KAK1130242.1"/>
    </source>
</evidence>
<organism evidence="1 2">
    <name type="scientific">Melipona bicolor</name>
    <dbReference type="NCBI Taxonomy" id="60889"/>
    <lineage>
        <taxon>Eukaryota</taxon>
        <taxon>Metazoa</taxon>
        <taxon>Ecdysozoa</taxon>
        <taxon>Arthropoda</taxon>
        <taxon>Hexapoda</taxon>
        <taxon>Insecta</taxon>
        <taxon>Pterygota</taxon>
        <taxon>Neoptera</taxon>
        <taxon>Endopterygota</taxon>
        <taxon>Hymenoptera</taxon>
        <taxon>Apocrita</taxon>
        <taxon>Aculeata</taxon>
        <taxon>Apoidea</taxon>
        <taxon>Anthophila</taxon>
        <taxon>Apidae</taxon>
        <taxon>Melipona</taxon>
    </lineage>
</organism>
<comment type="caution">
    <text evidence="1">The sequence shown here is derived from an EMBL/GenBank/DDBJ whole genome shotgun (WGS) entry which is preliminary data.</text>
</comment>